<gene>
    <name evidence="1" type="ORF">WKI47_22170</name>
</gene>
<proteinExistence type="predicted"/>
<evidence type="ECO:0000313" key="1">
    <source>
        <dbReference type="EMBL" id="MEJ8306625.1"/>
    </source>
</evidence>
<name>A0ACC6PID0_9BACL</name>
<reference evidence="1" key="1">
    <citation type="submission" date="2024-03" db="EMBL/GenBank/DDBJ databases">
        <title>Whole genome sequecning of epiphytes from Marcgravia umbellata leaves.</title>
        <authorList>
            <person name="Kumar G."/>
            <person name="Savka M.A."/>
        </authorList>
    </citation>
    <scope>NUCLEOTIDE SEQUENCE</scope>
    <source>
        <strain evidence="1">RIT_BL5</strain>
    </source>
</reference>
<comment type="caution">
    <text evidence="1">The sequence shown here is derived from an EMBL/GenBank/DDBJ whole genome shotgun (WGS) entry which is preliminary data.</text>
</comment>
<keyword evidence="2" id="KW-1185">Reference proteome</keyword>
<dbReference type="EMBL" id="JBBKAR010000056">
    <property type="protein sequence ID" value="MEJ8306625.1"/>
    <property type="molecule type" value="Genomic_DNA"/>
</dbReference>
<sequence length="212" mass="23642">MREASGIEPVADKVELRRRMERIREELPQSLRPLCSTTVCGLAASRLGALRERKGKPLVVLGYLSFRSELDVRPLLAECRLRGDIVLAPRIEKGTRRMRLLEMSDATDEASGSWSIPEPKPELPEWPEERLGDIDVVLVPGLAFDLKGGRIGYGGGFYDRLAQRFQVAGAKPGYWALAFDEQVVEEVPMEPHDFRLELLIVPAGMTNMTGNA</sequence>
<organism evidence="1 2">
    <name type="scientific">Saccharibacillus sacchari</name>
    <dbReference type="NCBI Taxonomy" id="456493"/>
    <lineage>
        <taxon>Bacteria</taxon>
        <taxon>Bacillati</taxon>
        <taxon>Bacillota</taxon>
        <taxon>Bacilli</taxon>
        <taxon>Bacillales</taxon>
        <taxon>Paenibacillaceae</taxon>
        <taxon>Saccharibacillus</taxon>
    </lineage>
</organism>
<keyword evidence="1" id="KW-0436">Ligase</keyword>
<evidence type="ECO:0000313" key="2">
    <source>
        <dbReference type="Proteomes" id="UP001380953"/>
    </source>
</evidence>
<accession>A0ACC6PID0</accession>
<protein>
    <submittedName>
        <fullName evidence="1">5-formyltetrahydrofolate cyclo-ligase</fullName>
        <ecNumber evidence="1">6.3.3.2</ecNumber>
    </submittedName>
</protein>
<dbReference type="Proteomes" id="UP001380953">
    <property type="component" value="Unassembled WGS sequence"/>
</dbReference>
<dbReference type="EC" id="6.3.3.2" evidence="1"/>